<reference evidence="4" key="1">
    <citation type="submission" date="2023-09" db="EMBL/GenBank/DDBJ databases">
        <authorList>
            <person name="Li S."/>
            <person name="Li X."/>
            <person name="Zhang C."/>
            <person name="Zhao Z."/>
        </authorList>
    </citation>
    <scope>NUCLEOTIDE SEQUENCE [LARGE SCALE GENOMIC DNA]</scope>
    <source>
        <strain evidence="4">SQ149</strain>
    </source>
</reference>
<keyword evidence="4" id="KW-1185">Reference proteome</keyword>
<keyword evidence="3" id="KW-0406">Ion transport</keyword>
<dbReference type="Pfam" id="PF07885">
    <property type="entry name" value="Ion_trans_2"/>
    <property type="match status" value="1"/>
</dbReference>
<keyword evidence="1" id="KW-0472">Membrane</keyword>
<feature type="transmembrane region" description="Helical" evidence="1">
    <location>
        <begin position="143"/>
        <end position="168"/>
    </location>
</feature>
<accession>A0ABY9U3L0</accession>
<feature type="transmembrane region" description="Helical" evidence="1">
    <location>
        <begin position="35"/>
        <end position="54"/>
    </location>
</feature>
<keyword evidence="3" id="KW-0813">Transport</keyword>
<dbReference type="RefSeq" id="WP_348393242.1">
    <property type="nucleotide sequence ID" value="NZ_CP134145.1"/>
</dbReference>
<proteinExistence type="predicted"/>
<name>A0ABY9U3L0_9GAMM</name>
<feature type="transmembrane region" description="Helical" evidence="1">
    <location>
        <begin position="111"/>
        <end position="131"/>
    </location>
</feature>
<dbReference type="SUPFAM" id="SSF81324">
    <property type="entry name" value="Voltage-gated potassium channels"/>
    <property type="match status" value="1"/>
</dbReference>
<sequence>MLKFNMTLLVIGSVVSGLALMLSWGQTFVELSNSVFYLSVVYISFFGFICFNLMRFLIRCKRADENVIFAAMCLYIFISNLWMFIYTLIYTINPEAFTFSQQLTINQQGNFFDMLGVFSYYSFVTLTTLGYGDISPVGEAARAWVSVESMIGQFYIAIILAKLVAISVDTDQSH</sequence>
<protein>
    <submittedName>
        <fullName evidence="3">Potassium channel family protein</fullName>
    </submittedName>
</protein>
<dbReference type="Gene3D" id="1.10.287.70">
    <property type="match status" value="1"/>
</dbReference>
<keyword evidence="1" id="KW-0812">Transmembrane</keyword>
<dbReference type="EMBL" id="CP134145">
    <property type="protein sequence ID" value="WNC74135.1"/>
    <property type="molecule type" value="Genomic_DNA"/>
</dbReference>
<dbReference type="GO" id="GO:0034220">
    <property type="term" value="P:monoatomic ion transmembrane transport"/>
    <property type="evidence" value="ECO:0007669"/>
    <property type="project" value="UniProtKB-KW"/>
</dbReference>
<gene>
    <name evidence="3" type="ORF">RGQ13_09135</name>
</gene>
<dbReference type="Proteomes" id="UP001258994">
    <property type="component" value="Chromosome"/>
</dbReference>
<feature type="transmembrane region" description="Helical" evidence="1">
    <location>
        <begin position="66"/>
        <end position="91"/>
    </location>
</feature>
<evidence type="ECO:0000256" key="1">
    <source>
        <dbReference type="SAM" id="Phobius"/>
    </source>
</evidence>
<evidence type="ECO:0000313" key="4">
    <source>
        <dbReference type="Proteomes" id="UP001258994"/>
    </source>
</evidence>
<keyword evidence="1" id="KW-1133">Transmembrane helix</keyword>
<dbReference type="InterPro" id="IPR013099">
    <property type="entry name" value="K_chnl_dom"/>
</dbReference>
<organism evidence="3 4">
    <name type="scientific">Thalassotalea psychrophila</name>
    <dbReference type="NCBI Taxonomy" id="3065647"/>
    <lineage>
        <taxon>Bacteria</taxon>
        <taxon>Pseudomonadati</taxon>
        <taxon>Pseudomonadota</taxon>
        <taxon>Gammaproteobacteria</taxon>
        <taxon>Alteromonadales</taxon>
        <taxon>Colwelliaceae</taxon>
        <taxon>Thalassotalea</taxon>
    </lineage>
</organism>
<evidence type="ECO:0000259" key="2">
    <source>
        <dbReference type="Pfam" id="PF07885"/>
    </source>
</evidence>
<keyword evidence="3" id="KW-0407">Ion channel</keyword>
<feature type="domain" description="Potassium channel" evidence="2">
    <location>
        <begin position="87"/>
        <end position="165"/>
    </location>
</feature>
<evidence type="ECO:0000313" key="3">
    <source>
        <dbReference type="EMBL" id="WNC74135.1"/>
    </source>
</evidence>